<comment type="catalytic activity">
    <reaction evidence="1">
        <text>ATP + H2O = ADP + phosphate + H(+)</text>
        <dbReference type="Rhea" id="RHEA:13065"/>
        <dbReference type="ChEBI" id="CHEBI:15377"/>
        <dbReference type="ChEBI" id="CHEBI:15378"/>
        <dbReference type="ChEBI" id="CHEBI:30616"/>
        <dbReference type="ChEBI" id="CHEBI:43474"/>
        <dbReference type="ChEBI" id="CHEBI:456216"/>
        <dbReference type="EC" id="5.6.2.3"/>
    </reaction>
</comment>
<dbReference type="AlphaFoldDB" id="A0A9R1XM79"/>
<dbReference type="Pfam" id="PF05970">
    <property type="entry name" value="PIF1"/>
    <property type="match status" value="1"/>
</dbReference>
<dbReference type="InterPro" id="IPR027417">
    <property type="entry name" value="P-loop_NTPase"/>
</dbReference>
<comment type="similarity">
    <text evidence="1">Belongs to the helicase family.</text>
</comment>
<dbReference type="SUPFAM" id="SSF50249">
    <property type="entry name" value="Nucleic acid-binding proteins"/>
    <property type="match status" value="1"/>
</dbReference>
<dbReference type="SUPFAM" id="SSF52540">
    <property type="entry name" value="P-loop containing nucleoside triphosphate hydrolases"/>
    <property type="match status" value="1"/>
</dbReference>
<evidence type="ECO:0000313" key="5">
    <source>
        <dbReference type="Proteomes" id="UP000235145"/>
    </source>
</evidence>
<keyword evidence="5" id="KW-1185">Reference proteome</keyword>
<keyword evidence="1" id="KW-0347">Helicase</keyword>
<dbReference type="GO" id="GO:0006281">
    <property type="term" value="P:DNA repair"/>
    <property type="evidence" value="ECO:0007669"/>
    <property type="project" value="UniProtKB-KW"/>
</dbReference>
<evidence type="ECO:0000259" key="2">
    <source>
        <dbReference type="Pfam" id="PF02721"/>
    </source>
</evidence>
<dbReference type="InterPro" id="IPR012340">
    <property type="entry name" value="NA-bd_OB-fold"/>
</dbReference>
<dbReference type="Gene3D" id="2.40.50.140">
    <property type="entry name" value="Nucleic acid-binding proteins"/>
    <property type="match status" value="1"/>
</dbReference>
<keyword evidence="1" id="KW-0234">DNA repair</keyword>
<dbReference type="GO" id="GO:0043139">
    <property type="term" value="F:5'-3' DNA helicase activity"/>
    <property type="evidence" value="ECO:0007669"/>
    <property type="project" value="UniProtKB-EC"/>
</dbReference>
<dbReference type="EMBL" id="NBSK02000003">
    <property type="protein sequence ID" value="KAJ0218079.1"/>
    <property type="molecule type" value="Genomic_DNA"/>
</dbReference>
<dbReference type="Gene3D" id="3.40.50.300">
    <property type="entry name" value="P-loop containing nucleotide triphosphate hydrolases"/>
    <property type="match status" value="1"/>
</dbReference>
<comment type="caution">
    <text evidence="4">The sequence shown here is derived from an EMBL/GenBank/DDBJ whole genome shotgun (WGS) entry which is preliminary data.</text>
</comment>
<evidence type="ECO:0000259" key="3">
    <source>
        <dbReference type="Pfam" id="PF05970"/>
    </source>
</evidence>
<dbReference type="CDD" id="cd04480">
    <property type="entry name" value="RPA1_DBD_A_like"/>
    <property type="match status" value="1"/>
</dbReference>
<keyword evidence="1" id="KW-0067">ATP-binding</keyword>
<dbReference type="Pfam" id="PF02721">
    <property type="entry name" value="DUF223"/>
    <property type="match status" value="1"/>
</dbReference>
<keyword evidence="1" id="KW-0378">Hydrolase</keyword>
<accession>A0A9R1XM79</accession>
<dbReference type="PANTHER" id="PTHR10492:SF93">
    <property type="entry name" value="ATP-DEPENDENT DNA HELICASE"/>
    <property type="match status" value="1"/>
</dbReference>
<dbReference type="GO" id="GO:0005524">
    <property type="term" value="F:ATP binding"/>
    <property type="evidence" value="ECO:0007669"/>
    <property type="project" value="UniProtKB-KW"/>
</dbReference>
<feature type="domain" description="DNA helicase Pif1-like DEAD-box helicase" evidence="3">
    <location>
        <begin position="175"/>
        <end position="329"/>
    </location>
</feature>
<proteinExistence type="inferred from homology"/>
<dbReference type="PANTHER" id="PTHR10492">
    <property type="match status" value="1"/>
</dbReference>
<keyword evidence="1" id="KW-0547">Nucleotide-binding</keyword>
<dbReference type="GO" id="GO:0006310">
    <property type="term" value="P:DNA recombination"/>
    <property type="evidence" value="ECO:0007669"/>
    <property type="project" value="UniProtKB-KW"/>
</dbReference>
<keyword evidence="1" id="KW-0233">DNA recombination</keyword>
<reference evidence="4 5" key="1">
    <citation type="journal article" date="2017" name="Nat. Commun.">
        <title>Genome assembly with in vitro proximity ligation data and whole-genome triplication in lettuce.</title>
        <authorList>
            <person name="Reyes-Chin-Wo S."/>
            <person name="Wang Z."/>
            <person name="Yang X."/>
            <person name="Kozik A."/>
            <person name="Arikit S."/>
            <person name="Song C."/>
            <person name="Xia L."/>
            <person name="Froenicke L."/>
            <person name="Lavelle D.O."/>
            <person name="Truco M.J."/>
            <person name="Xia R."/>
            <person name="Zhu S."/>
            <person name="Xu C."/>
            <person name="Xu H."/>
            <person name="Xu X."/>
            <person name="Cox K."/>
            <person name="Korf I."/>
            <person name="Meyers B.C."/>
            <person name="Michelmore R.W."/>
        </authorList>
    </citation>
    <scope>NUCLEOTIDE SEQUENCE [LARGE SCALE GENOMIC DNA]</scope>
    <source>
        <strain evidence="5">cv. Salinas</strain>
        <tissue evidence="4">Seedlings</tissue>
    </source>
</reference>
<comment type="cofactor">
    <cofactor evidence="1">
        <name>Mg(2+)</name>
        <dbReference type="ChEBI" id="CHEBI:18420"/>
    </cofactor>
</comment>
<dbReference type="GO" id="GO:0016787">
    <property type="term" value="F:hydrolase activity"/>
    <property type="evidence" value="ECO:0007669"/>
    <property type="project" value="UniProtKB-KW"/>
</dbReference>
<protein>
    <recommendedName>
        <fullName evidence="1">ATP-dependent DNA helicase</fullName>
        <ecNumber evidence="1">5.6.2.3</ecNumber>
    </recommendedName>
</protein>
<evidence type="ECO:0000313" key="4">
    <source>
        <dbReference type="EMBL" id="KAJ0218079.1"/>
    </source>
</evidence>
<dbReference type="Proteomes" id="UP000235145">
    <property type="component" value="Unassembled WGS sequence"/>
</dbReference>
<feature type="domain" description="Replication protein A 70 kDa DNA-binding subunit B/D first OB fold" evidence="2">
    <location>
        <begin position="34"/>
        <end position="109"/>
    </location>
</feature>
<sequence>MDAAAVCSTFSATEDCRDANSLPRLCIYMAAGDFTLIRDLDVLKDIFTMKLRVIRLWTLDNYYNKNELFSIELILMDEEGNKIQGYVPKAYIYKFKKLLKKDRSFQLTNQLQKLALNLDSIVTPCDNFSGSVNGFDFVEYRAIIDGTVPDNMSLVVVGEIDAQNADRKRHRIRIQIQDARTAHSRFMIPLVLIEVSICSISPDSELASLLRKTSLIIWDEAPMIHKHAFVALDRTLKDIFKCHNPRNETLPFGGKVIVFGGDFRQILPVIPGGSRQDIVNASLSSSYLWQQCKVYQLTKNMRLTVGSDTSAFQQTMDFAKWLLDIGEQKLGGFNDGEAIIDIPDDLLINDPDDPIGSLIEFVYPSILEASSNPEYFQERAILAPKNEVVEKINDRLLALFPGDEVEYLSSDKLCESEFVHDHFDVNLYSPDVLNGFKVSVWEED</sequence>
<dbReference type="EC" id="5.6.2.3" evidence="1"/>
<gene>
    <name evidence="4" type="ORF">LSAT_V11C300137830</name>
</gene>
<dbReference type="GO" id="GO:0000723">
    <property type="term" value="P:telomere maintenance"/>
    <property type="evidence" value="ECO:0007669"/>
    <property type="project" value="InterPro"/>
</dbReference>
<dbReference type="InterPro" id="IPR003871">
    <property type="entry name" value="RFA1B/D_OB_1st"/>
</dbReference>
<dbReference type="InterPro" id="IPR010285">
    <property type="entry name" value="DNA_helicase_pif1-like_DEAD"/>
</dbReference>
<keyword evidence="1" id="KW-0227">DNA damage</keyword>
<evidence type="ECO:0000256" key="1">
    <source>
        <dbReference type="RuleBase" id="RU363044"/>
    </source>
</evidence>
<organism evidence="4 5">
    <name type="scientific">Lactuca sativa</name>
    <name type="common">Garden lettuce</name>
    <dbReference type="NCBI Taxonomy" id="4236"/>
    <lineage>
        <taxon>Eukaryota</taxon>
        <taxon>Viridiplantae</taxon>
        <taxon>Streptophyta</taxon>
        <taxon>Embryophyta</taxon>
        <taxon>Tracheophyta</taxon>
        <taxon>Spermatophyta</taxon>
        <taxon>Magnoliopsida</taxon>
        <taxon>eudicotyledons</taxon>
        <taxon>Gunneridae</taxon>
        <taxon>Pentapetalae</taxon>
        <taxon>asterids</taxon>
        <taxon>campanulids</taxon>
        <taxon>Asterales</taxon>
        <taxon>Asteraceae</taxon>
        <taxon>Cichorioideae</taxon>
        <taxon>Cichorieae</taxon>
        <taxon>Lactucinae</taxon>
        <taxon>Lactuca</taxon>
    </lineage>
</organism>
<name>A0A9R1XM79_LACSA</name>